<evidence type="ECO:0000313" key="1">
    <source>
        <dbReference type="EMBL" id="MED6141061.1"/>
    </source>
</evidence>
<feature type="non-terminal residue" evidence="1">
    <location>
        <position position="1"/>
    </location>
</feature>
<organism evidence="1 2">
    <name type="scientific">Stylosanthes scabra</name>
    <dbReference type="NCBI Taxonomy" id="79078"/>
    <lineage>
        <taxon>Eukaryota</taxon>
        <taxon>Viridiplantae</taxon>
        <taxon>Streptophyta</taxon>
        <taxon>Embryophyta</taxon>
        <taxon>Tracheophyta</taxon>
        <taxon>Spermatophyta</taxon>
        <taxon>Magnoliopsida</taxon>
        <taxon>eudicotyledons</taxon>
        <taxon>Gunneridae</taxon>
        <taxon>Pentapetalae</taxon>
        <taxon>rosids</taxon>
        <taxon>fabids</taxon>
        <taxon>Fabales</taxon>
        <taxon>Fabaceae</taxon>
        <taxon>Papilionoideae</taxon>
        <taxon>50 kb inversion clade</taxon>
        <taxon>dalbergioids sensu lato</taxon>
        <taxon>Dalbergieae</taxon>
        <taxon>Pterocarpus clade</taxon>
        <taxon>Stylosanthes</taxon>
    </lineage>
</organism>
<gene>
    <name evidence="1" type="ORF">PIB30_099611</name>
</gene>
<evidence type="ECO:0000313" key="2">
    <source>
        <dbReference type="Proteomes" id="UP001341840"/>
    </source>
</evidence>
<reference evidence="1 2" key="1">
    <citation type="journal article" date="2023" name="Plants (Basel)">
        <title>Bridging the Gap: Combining Genomics and Transcriptomics Approaches to Understand Stylosanthes scabra, an Orphan Legume from the Brazilian Caatinga.</title>
        <authorList>
            <person name="Ferreira-Neto J.R.C."/>
            <person name="da Silva M.D."/>
            <person name="Binneck E."/>
            <person name="de Melo N.F."/>
            <person name="da Silva R.H."/>
            <person name="de Melo A.L.T.M."/>
            <person name="Pandolfi V."/>
            <person name="Bustamante F.O."/>
            <person name="Brasileiro-Vidal A.C."/>
            <person name="Benko-Iseppon A.M."/>
        </authorList>
    </citation>
    <scope>NUCLEOTIDE SEQUENCE [LARGE SCALE GENOMIC DNA]</scope>
    <source>
        <tissue evidence="1">Leaves</tissue>
    </source>
</reference>
<accession>A0ABU6SX65</accession>
<proteinExistence type="predicted"/>
<comment type="caution">
    <text evidence="1">The sequence shown here is derived from an EMBL/GenBank/DDBJ whole genome shotgun (WGS) entry which is preliminary data.</text>
</comment>
<dbReference type="Proteomes" id="UP001341840">
    <property type="component" value="Unassembled WGS sequence"/>
</dbReference>
<name>A0ABU6SX65_9FABA</name>
<keyword evidence="2" id="KW-1185">Reference proteome</keyword>
<dbReference type="EMBL" id="JASCZI010063101">
    <property type="protein sequence ID" value="MED6141061.1"/>
    <property type="molecule type" value="Genomic_DNA"/>
</dbReference>
<sequence length="160" mass="19439">FFQATSIHPLVINVNQIPARREPPRMPYNLRPRDRKVDYSYSTRPKRVTREESIREEEEKIQLQLDYPISEEELEEQFRRVRRKIYLEKMYPYPLMAMNHYNKNLREEEQFEFSKNVRGIFLKHGNVGFFHSLHFKARPKRVGKILQNSSDEDFFAPYDA</sequence>
<protein>
    <submittedName>
        <fullName evidence="1">Uncharacterized protein</fullName>
    </submittedName>
</protein>